<dbReference type="SUPFAM" id="SSF103025">
    <property type="entry name" value="Folate-binding domain"/>
    <property type="match status" value="1"/>
</dbReference>
<dbReference type="InterPro" id="IPR013977">
    <property type="entry name" value="GcvT_C"/>
</dbReference>
<dbReference type="InterPro" id="IPR036188">
    <property type="entry name" value="FAD/NAD-bd_sf"/>
</dbReference>
<dbReference type="EMBL" id="QZWZ01000022">
    <property type="protein sequence ID" value="RJT33468.1"/>
    <property type="molecule type" value="Genomic_DNA"/>
</dbReference>
<feature type="domain" description="Aminomethyltransferase C-terminal" evidence="6">
    <location>
        <begin position="719"/>
        <end position="796"/>
    </location>
</feature>
<dbReference type="Pfam" id="PF01571">
    <property type="entry name" value="GCV_T"/>
    <property type="match status" value="1"/>
</dbReference>
<dbReference type="SUPFAM" id="SSF101790">
    <property type="entry name" value="Aminomethyltransferase beta-barrel domain"/>
    <property type="match status" value="1"/>
</dbReference>
<dbReference type="SUPFAM" id="SSF54373">
    <property type="entry name" value="FAD-linked reductases, C-terminal domain"/>
    <property type="match status" value="1"/>
</dbReference>
<dbReference type="Pfam" id="PF08669">
    <property type="entry name" value="GCV_T_C"/>
    <property type="match status" value="1"/>
</dbReference>
<keyword evidence="3" id="KW-1133">Transmembrane helix</keyword>
<dbReference type="Gene3D" id="2.40.30.110">
    <property type="entry name" value="Aminomethyltransferase beta-barrel domains"/>
    <property type="match status" value="1"/>
</dbReference>
<accession>A0A3A5KL11</accession>
<dbReference type="Gene3D" id="3.30.9.10">
    <property type="entry name" value="D-Amino Acid Oxidase, subunit A, domain 2"/>
    <property type="match status" value="1"/>
</dbReference>
<dbReference type="AlphaFoldDB" id="A0A3A5KL11"/>
<dbReference type="Pfam" id="PF01266">
    <property type="entry name" value="DAO"/>
    <property type="match status" value="1"/>
</dbReference>
<protein>
    <submittedName>
        <fullName evidence="8">FAD-dependent oxidoreductase</fullName>
    </submittedName>
</protein>
<dbReference type="PANTHER" id="PTHR13847">
    <property type="entry name" value="SARCOSINE DEHYDROGENASE-RELATED"/>
    <property type="match status" value="1"/>
</dbReference>
<dbReference type="GO" id="GO:0047865">
    <property type="term" value="F:dimethylglycine dehydrogenase activity"/>
    <property type="evidence" value="ECO:0007669"/>
    <property type="project" value="TreeGrafter"/>
</dbReference>
<dbReference type="InterPro" id="IPR006222">
    <property type="entry name" value="GCVT_N"/>
</dbReference>
<evidence type="ECO:0000256" key="3">
    <source>
        <dbReference type="SAM" id="Phobius"/>
    </source>
</evidence>
<gene>
    <name evidence="8" type="ORF">D3227_24865</name>
</gene>
<evidence type="ECO:0000256" key="2">
    <source>
        <dbReference type="ARBA" id="ARBA00023002"/>
    </source>
</evidence>
<comment type="similarity">
    <text evidence="1">Belongs to the GcvT family.</text>
</comment>
<evidence type="ECO:0000259" key="5">
    <source>
        <dbReference type="Pfam" id="PF01571"/>
    </source>
</evidence>
<evidence type="ECO:0000256" key="1">
    <source>
        <dbReference type="ARBA" id="ARBA00008609"/>
    </source>
</evidence>
<name>A0A3A5KL11_9HYPH</name>
<proteinExistence type="inferred from homology"/>
<keyword evidence="9" id="KW-1185">Reference proteome</keyword>
<keyword evidence="2" id="KW-0560">Oxidoreductase</keyword>
<keyword evidence="3" id="KW-0472">Membrane</keyword>
<comment type="caution">
    <text evidence="8">The sequence shown here is derived from an EMBL/GenBank/DDBJ whole genome shotgun (WGS) entry which is preliminary data.</text>
</comment>
<evidence type="ECO:0000259" key="6">
    <source>
        <dbReference type="Pfam" id="PF08669"/>
    </source>
</evidence>
<organism evidence="8 9">
    <name type="scientific">Mesorhizobium waimense</name>
    <dbReference type="NCBI Taxonomy" id="1300307"/>
    <lineage>
        <taxon>Bacteria</taxon>
        <taxon>Pseudomonadati</taxon>
        <taxon>Pseudomonadota</taxon>
        <taxon>Alphaproteobacteria</taxon>
        <taxon>Hyphomicrobiales</taxon>
        <taxon>Phyllobacteriaceae</taxon>
        <taxon>Mesorhizobium</taxon>
    </lineage>
</organism>
<feature type="domain" description="GCVT N-terminal" evidence="5">
    <location>
        <begin position="426"/>
        <end position="697"/>
    </location>
</feature>
<dbReference type="SUPFAM" id="SSF51905">
    <property type="entry name" value="FAD/NAD(P)-binding domain"/>
    <property type="match status" value="1"/>
</dbReference>
<feature type="domain" description="FAD dependent oxidoreductase" evidence="4">
    <location>
        <begin position="7"/>
        <end position="365"/>
    </location>
</feature>
<dbReference type="InterPro" id="IPR029043">
    <property type="entry name" value="GcvT/YgfZ_C"/>
</dbReference>
<dbReference type="GO" id="GO:0005737">
    <property type="term" value="C:cytoplasm"/>
    <property type="evidence" value="ECO:0007669"/>
    <property type="project" value="TreeGrafter"/>
</dbReference>
<feature type="domain" description="FAD dependent oxidoreductase central" evidence="7">
    <location>
        <begin position="368"/>
        <end position="422"/>
    </location>
</feature>
<keyword evidence="3" id="KW-0812">Transmembrane</keyword>
<evidence type="ECO:0000313" key="9">
    <source>
        <dbReference type="Proteomes" id="UP000272706"/>
    </source>
</evidence>
<dbReference type="Gene3D" id="3.30.1360.120">
    <property type="entry name" value="Probable tRNA modification gtpase trme, domain 1"/>
    <property type="match status" value="1"/>
</dbReference>
<dbReference type="Gene3D" id="3.30.70.1400">
    <property type="entry name" value="Aminomethyltransferase beta-barrel domains"/>
    <property type="match status" value="1"/>
</dbReference>
<dbReference type="Proteomes" id="UP000272706">
    <property type="component" value="Unassembled WGS sequence"/>
</dbReference>
<dbReference type="Pfam" id="PF16350">
    <property type="entry name" value="FAO_M"/>
    <property type="match status" value="1"/>
</dbReference>
<dbReference type="Gene3D" id="3.50.50.60">
    <property type="entry name" value="FAD/NAD(P)-binding domain"/>
    <property type="match status" value="1"/>
</dbReference>
<dbReference type="PANTHER" id="PTHR13847:SF187">
    <property type="entry name" value="DIMETHYLGLYCINE DEHYDROGENASE, MITOCHONDRIAL"/>
    <property type="match status" value="1"/>
</dbReference>
<sequence>MKSHYRAVVIGGGVVGASVLYHLARFGWSDVALIERAELTAGSTWHAAAGFHALNADPNVAALQDYTIKLYREIEAESGQNAGLHMTGGVNMASDPQRWEWLKSAWAVFQSVGIETARLVTPDEIKAICPIVDVSDVLGGLYDSNEGHLDPYGTTHAYAGAAKKRGADVILRNRVLDLKQRADGSWDVFTEQGLIVAEHVVNAGGLWAKQLGRMAGVDLPVTPMEHHYFVTEDIPEVAALDKELGLAVDLDGFAYLRQERKGVLLGVYEQNPKHWNMDGAPWDYGIELIPEDIDRISPELAKAYERFPCLATAGIRKWVNGAFTFTPDGNPIVGPVRGLSNYWVACGVMAGFSQGGGVGKSLAEWMIHGEPQADIFGMDIARYGAFAANREYLKQTTRQFYARRFVMTFPNERLPAGRPLKRPGAYDGMTAAGCEWTSSWGLEIPAYFAPMGFRENTTLKRSNAFDIVGDEALQVRHAAGLVDTSAFSRYAVSGPGAEAWLDRLLACRLPKPGQARLAPMLGHDGRLKGDLTVLNWGGGEYWIMGSYYLREFHMRWFEAHGAEGVSVTDISDTMTGFLVTGPHAREIVARTTHQDVSADALPFMACGVFDIGMAQTRVARLSIAGEVGFEINCPATMHATLRDTLLTAGEDLGLAEVGFYALNALRLEKSFGIWSREFTQAYTPGQTGLGRFIAFGKGDFIGRDAALRERDGGGAGQCLVTLEVDAVDADASGFEPVWHKSRRVGFVTSGGYGYTVGKSLALALVESDFAREGTALTVHVVGVEQPARVIPTSPYDPEGRAMRQ</sequence>
<reference evidence="8 9" key="1">
    <citation type="submission" date="2018-09" db="EMBL/GenBank/DDBJ databases">
        <title>Mesorhizobium carmichaelinearum sp. nov. isolated from Carmichaelinea spp. root nodules in New Zealand.</title>
        <authorList>
            <person name="De Meyer S.E."/>
        </authorList>
    </citation>
    <scope>NUCLEOTIDE SEQUENCE [LARGE SCALE GENOMIC DNA]</scope>
    <source>
        <strain evidence="8 9">ICMP19557</strain>
    </source>
</reference>
<dbReference type="InterPro" id="IPR032503">
    <property type="entry name" value="FAO_M"/>
</dbReference>
<dbReference type="RefSeq" id="WP_120016915.1">
    <property type="nucleotide sequence ID" value="NZ_QZWZ01000022.1"/>
</dbReference>
<evidence type="ECO:0000259" key="4">
    <source>
        <dbReference type="Pfam" id="PF01266"/>
    </source>
</evidence>
<evidence type="ECO:0000313" key="8">
    <source>
        <dbReference type="EMBL" id="RJT33468.1"/>
    </source>
</evidence>
<dbReference type="OrthoDB" id="9804379at2"/>
<dbReference type="InterPro" id="IPR006076">
    <property type="entry name" value="FAD-dep_OxRdtase"/>
</dbReference>
<evidence type="ECO:0000259" key="7">
    <source>
        <dbReference type="Pfam" id="PF16350"/>
    </source>
</evidence>
<feature type="transmembrane region" description="Helical" evidence="3">
    <location>
        <begin position="7"/>
        <end position="28"/>
    </location>
</feature>
<dbReference type="InterPro" id="IPR027266">
    <property type="entry name" value="TrmE/GcvT-like"/>
</dbReference>